<organism evidence="3 4">
    <name type="scientific">Ceratina calcarata</name>
    <dbReference type="NCBI Taxonomy" id="156304"/>
    <lineage>
        <taxon>Eukaryota</taxon>
        <taxon>Metazoa</taxon>
        <taxon>Ecdysozoa</taxon>
        <taxon>Arthropoda</taxon>
        <taxon>Hexapoda</taxon>
        <taxon>Insecta</taxon>
        <taxon>Pterygota</taxon>
        <taxon>Neoptera</taxon>
        <taxon>Endopterygota</taxon>
        <taxon>Hymenoptera</taxon>
        <taxon>Apocrita</taxon>
        <taxon>Aculeata</taxon>
        <taxon>Apoidea</taxon>
        <taxon>Anthophila</taxon>
        <taxon>Apidae</taxon>
        <taxon>Ceratina</taxon>
        <taxon>Zadontomerus</taxon>
    </lineage>
</organism>
<dbReference type="KEGG" id="ccal:108626442"/>
<evidence type="ECO:0000313" key="3">
    <source>
        <dbReference type="Proteomes" id="UP000694925"/>
    </source>
</evidence>
<dbReference type="GeneID" id="108626442"/>
<name>A0AAJ7N883_9HYME</name>
<reference evidence="4" key="1">
    <citation type="submission" date="2025-08" db="UniProtKB">
        <authorList>
            <consortium name="RefSeq"/>
        </authorList>
    </citation>
    <scope>IDENTIFICATION</scope>
    <source>
        <tissue evidence="4">Whole body</tissue>
    </source>
</reference>
<dbReference type="Proteomes" id="UP000694925">
    <property type="component" value="Unplaced"/>
</dbReference>
<evidence type="ECO:0000259" key="2">
    <source>
        <dbReference type="PROSITE" id="PS51203"/>
    </source>
</evidence>
<accession>A0AAJ7N883</accession>
<proteinExistence type="predicted"/>
<dbReference type="PROSITE" id="PS51203">
    <property type="entry name" value="CS"/>
    <property type="match status" value="1"/>
</dbReference>
<keyword evidence="3" id="KW-1185">Reference proteome</keyword>
<dbReference type="InterPro" id="IPR007699">
    <property type="entry name" value="SGS_dom"/>
</dbReference>
<dbReference type="FunFam" id="2.60.40.790:FF:000012">
    <property type="entry name" value="SGT1 homolog, MIS12 kinetochore complex assembly cochaperone"/>
    <property type="match status" value="1"/>
</dbReference>
<dbReference type="InterPro" id="IPR008978">
    <property type="entry name" value="HSP20-like_chaperone"/>
</dbReference>
<dbReference type="PANTHER" id="PTHR45862">
    <property type="entry name" value="PROTEIN SGT1 HOMOLOG"/>
    <property type="match status" value="1"/>
</dbReference>
<dbReference type="CTD" id="40982"/>
<sequence>MASEESPKTTSNNEMPVPKIRHDWYQTESHVIVPILAKSATSVKTVYGKKTLSVSALLPSGSEYSLELDLAHDIVPDQCSHKVDPSKIEIKLKKQDGIAWTSLEGSPVAQNTVQPIPREILQASKQPEKPVAPVRKAKDWNKVEKEIEKQEAEEKPMGEAALNALFQQIYGSGSDEVRRAMNKSFQESGGTVLSTNWSEVSKAKVEVKLPDGMEWKSWNT</sequence>
<dbReference type="SUPFAM" id="SSF49764">
    <property type="entry name" value="HSP20-like chaperones"/>
    <property type="match status" value="1"/>
</dbReference>
<feature type="domain" description="CS" evidence="2">
    <location>
        <begin position="17"/>
        <end position="104"/>
    </location>
</feature>
<dbReference type="InterPro" id="IPR044563">
    <property type="entry name" value="Sgt1-like"/>
</dbReference>
<dbReference type="Gene3D" id="2.60.40.790">
    <property type="match status" value="1"/>
</dbReference>
<dbReference type="PROSITE" id="PS51048">
    <property type="entry name" value="SGS"/>
    <property type="match status" value="1"/>
</dbReference>
<dbReference type="Pfam" id="PF04969">
    <property type="entry name" value="CS"/>
    <property type="match status" value="1"/>
</dbReference>
<evidence type="ECO:0000259" key="1">
    <source>
        <dbReference type="PROSITE" id="PS51048"/>
    </source>
</evidence>
<dbReference type="InterPro" id="IPR007052">
    <property type="entry name" value="CS_dom"/>
</dbReference>
<dbReference type="GO" id="GO:0005737">
    <property type="term" value="C:cytoplasm"/>
    <property type="evidence" value="ECO:0007669"/>
    <property type="project" value="UniProtKB-ARBA"/>
</dbReference>
<feature type="domain" description="SGS" evidence="1">
    <location>
        <begin position="128"/>
        <end position="220"/>
    </location>
</feature>
<protein>
    <submittedName>
        <fullName evidence="4">Protein SGT1 homolog</fullName>
    </submittedName>
</protein>
<dbReference type="Pfam" id="PF05002">
    <property type="entry name" value="SGS"/>
    <property type="match status" value="1"/>
</dbReference>
<gene>
    <name evidence="4" type="primary">LOC108626442</name>
</gene>
<evidence type="ECO:0000313" key="4">
    <source>
        <dbReference type="RefSeq" id="XP_017882591.1"/>
    </source>
</evidence>
<dbReference type="RefSeq" id="XP_017882591.1">
    <property type="nucleotide sequence ID" value="XM_018027102.2"/>
</dbReference>
<dbReference type="AlphaFoldDB" id="A0AAJ7N883"/>
<dbReference type="GO" id="GO:0051087">
    <property type="term" value="F:protein-folding chaperone binding"/>
    <property type="evidence" value="ECO:0007669"/>
    <property type="project" value="InterPro"/>
</dbReference>